<dbReference type="SUPFAM" id="SSF48452">
    <property type="entry name" value="TPR-like"/>
    <property type="match status" value="1"/>
</dbReference>
<reference evidence="1" key="1">
    <citation type="submission" date="2016-10" db="EMBL/GenBank/DDBJ databases">
        <title>Sequence of Gallionella enrichment culture.</title>
        <authorList>
            <person name="Poehlein A."/>
            <person name="Muehling M."/>
            <person name="Daniel R."/>
        </authorList>
    </citation>
    <scope>NUCLEOTIDE SEQUENCE</scope>
</reference>
<gene>
    <name evidence="1" type="ORF">GALL_63550</name>
</gene>
<accession>A0A1J5T789</accession>
<sequence length="282" mass="31517">MKRQQLLLVGSGIVLVVLLFFFGKTNTPKKENTPASAQSQSPSNGSLQFSDILSEAKKSLTSDQNQRLAGLENAVVRGDVNEQKLHVFHQLARFWKDSAKMILPYAYYTAEASKLENSEKSLTFAAQLFVDNLLIEGNPPMQKWLATNAKDLLDRALKLNPNNDSSKIGIGACLMFGNISDNPMQGILTVREIVQKNPDNLYGQLVLGLGGKKSGQFDKAIEHFSVILKKQPNNLEAIFQIAECYELKGDKANAVKWYETGKKFITDQEIRKQIDIRINELK</sequence>
<proteinExistence type="predicted"/>
<comment type="caution">
    <text evidence="1">The sequence shown here is derived from an EMBL/GenBank/DDBJ whole genome shotgun (WGS) entry which is preliminary data.</text>
</comment>
<dbReference type="AlphaFoldDB" id="A0A1J5T789"/>
<protein>
    <submittedName>
        <fullName evidence="1">Tetratricopeptide repeat protein</fullName>
    </submittedName>
</protein>
<dbReference type="InterPro" id="IPR019734">
    <property type="entry name" value="TPR_rpt"/>
</dbReference>
<dbReference type="InterPro" id="IPR011990">
    <property type="entry name" value="TPR-like_helical_dom_sf"/>
</dbReference>
<dbReference type="EMBL" id="MLJW01000018">
    <property type="protein sequence ID" value="OIR12104.1"/>
    <property type="molecule type" value="Genomic_DNA"/>
</dbReference>
<dbReference type="Gene3D" id="1.25.40.10">
    <property type="entry name" value="Tetratricopeptide repeat domain"/>
    <property type="match status" value="1"/>
</dbReference>
<organism evidence="1">
    <name type="scientific">mine drainage metagenome</name>
    <dbReference type="NCBI Taxonomy" id="410659"/>
    <lineage>
        <taxon>unclassified sequences</taxon>
        <taxon>metagenomes</taxon>
        <taxon>ecological metagenomes</taxon>
    </lineage>
</organism>
<name>A0A1J5T789_9ZZZZ</name>
<dbReference type="Pfam" id="PF13181">
    <property type="entry name" value="TPR_8"/>
    <property type="match status" value="1"/>
</dbReference>
<evidence type="ECO:0000313" key="1">
    <source>
        <dbReference type="EMBL" id="OIR12104.1"/>
    </source>
</evidence>